<gene>
    <name evidence="11" type="primary">MEX67</name>
    <name evidence="11" type="ORF">IWQ60_005417</name>
</gene>
<dbReference type="GO" id="GO:0003723">
    <property type="term" value="F:RNA binding"/>
    <property type="evidence" value="ECO:0007669"/>
    <property type="project" value="TreeGrafter"/>
</dbReference>
<dbReference type="OrthoDB" id="25872at2759"/>
<proteinExistence type="inferred from homology"/>
<comment type="caution">
    <text evidence="11">The sequence shown here is derived from an EMBL/GenBank/DDBJ whole genome shotgun (WGS) entry which is preliminary data.</text>
</comment>
<keyword evidence="7" id="KW-0539">Nucleus</keyword>
<dbReference type="Gene3D" id="3.80.10.10">
    <property type="entry name" value="Ribonuclease Inhibitor"/>
    <property type="match status" value="1"/>
</dbReference>
<evidence type="ECO:0000313" key="11">
    <source>
        <dbReference type="EMBL" id="KAJ1924123.1"/>
    </source>
</evidence>
<evidence type="ECO:0000256" key="3">
    <source>
        <dbReference type="ARBA" id="ARBA00022448"/>
    </source>
</evidence>
<keyword evidence="6" id="KW-0509">mRNA transport</keyword>
<keyword evidence="4" id="KW-0433">Leucine-rich repeat</keyword>
<dbReference type="Pfam" id="PF22602">
    <property type="entry name" value="NXF_NTF2"/>
    <property type="match status" value="1"/>
</dbReference>
<dbReference type="Pfam" id="PF24048">
    <property type="entry name" value="LRR_NXF1-5"/>
    <property type="match status" value="1"/>
</dbReference>
<dbReference type="InterPro" id="IPR002075">
    <property type="entry name" value="NTF2_dom"/>
</dbReference>
<dbReference type="InterPro" id="IPR040736">
    <property type="entry name" value="Mex67_RRM"/>
</dbReference>
<protein>
    <submittedName>
        <fullName evidence="11">Nuclear mRNA export, poly(A)+RNA binding protein</fullName>
    </submittedName>
</protein>
<dbReference type="PROSITE" id="PS51281">
    <property type="entry name" value="TAP_C"/>
    <property type="match status" value="1"/>
</dbReference>
<dbReference type="PANTHER" id="PTHR10662:SF22">
    <property type="entry name" value="NUCLEAR RNA EXPORT FACTOR 1"/>
    <property type="match status" value="1"/>
</dbReference>
<keyword evidence="12" id="KW-1185">Reference proteome</keyword>
<dbReference type="SUPFAM" id="SSF52058">
    <property type="entry name" value="L domain-like"/>
    <property type="match status" value="1"/>
</dbReference>
<dbReference type="InterPro" id="IPR032710">
    <property type="entry name" value="NTF2-like_dom_sf"/>
</dbReference>
<evidence type="ECO:0000313" key="12">
    <source>
        <dbReference type="Proteomes" id="UP001150569"/>
    </source>
</evidence>
<feature type="domain" description="TAP-C" evidence="10">
    <location>
        <begin position="584"/>
        <end position="633"/>
    </location>
</feature>
<name>A0A9W8A6F5_9FUNG</name>
<evidence type="ECO:0000256" key="4">
    <source>
        <dbReference type="ARBA" id="ARBA00022614"/>
    </source>
</evidence>
<dbReference type="Gene3D" id="3.10.450.50">
    <property type="match status" value="1"/>
</dbReference>
<reference evidence="11" key="1">
    <citation type="submission" date="2022-07" db="EMBL/GenBank/DDBJ databases">
        <title>Phylogenomic reconstructions and comparative analyses of Kickxellomycotina fungi.</title>
        <authorList>
            <person name="Reynolds N.K."/>
            <person name="Stajich J.E."/>
            <person name="Barry K."/>
            <person name="Grigoriev I.V."/>
            <person name="Crous P."/>
            <person name="Smith M.E."/>
        </authorList>
    </citation>
    <scope>NUCLEOTIDE SEQUENCE</scope>
    <source>
        <strain evidence="11">RSA 861</strain>
    </source>
</reference>
<keyword evidence="5" id="KW-0677">Repeat</keyword>
<evidence type="ECO:0000256" key="5">
    <source>
        <dbReference type="ARBA" id="ARBA00022737"/>
    </source>
</evidence>
<dbReference type="GO" id="GO:0016973">
    <property type="term" value="P:poly(A)+ mRNA export from nucleus"/>
    <property type="evidence" value="ECO:0007669"/>
    <property type="project" value="TreeGrafter"/>
</dbReference>
<dbReference type="InterPro" id="IPR030217">
    <property type="entry name" value="NXF_fam"/>
</dbReference>
<evidence type="ECO:0000256" key="8">
    <source>
        <dbReference type="SAM" id="MobiDB-lite"/>
    </source>
</evidence>
<evidence type="ECO:0000256" key="1">
    <source>
        <dbReference type="ARBA" id="ARBA00004123"/>
    </source>
</evidence>
<feature type="region of interest" description="Disordered" evidence="8">
    <location>
        <begin position="1"/>
        <end position="36"/>
    </location>
</feature>
<dbReference type="PANTHER" id="PTHR10662">
    <property type="entry name" value="NUCLEAR RNA EXPORT FACTOR"/>
    <property type="match status" value="1"/>
</dbReference>
<dbReference type="Gene3D" id="1.10.8.10">
    <property type="entry name" value="DNA helicase RuvA subunit, C-terminal domain"/>
    <property type="match status" value="1"/>
</dbReference>
<dbReference type="Pfam" id="PF18444">
    <property type="entry name" value="RRM_9"/>
    <property type="match status" value="1"/>
</dbReference>
<dbReference type="InterPro" id="IPR005637">
    <property type="entry name" value="TAP_C_dom"/>
</dbReference>
<organism evidence="11 12">
    <name type="scientific">Tieghemiomyces parasiticus</name>
    <dbReference type="NCBI Taxonomy" id="78921"/>
    <lineage>
        <taxon>Eukaryota</taxon>
        <taxon>Fungi</taxon>
        <taxon>Fungi incertae sedis</taxon>
        <taxon>Zoopagomycota</taxon>
        <taxon>Kickxellomycotina</taxon>
        <taxon>Dimargaritomycetes</taxon>
        <taxon>Dimargaritales</taxon>
        <taxon>Dimargaritaceae</taxon>
        <taxon>Tieghemiomyces</taxon>
    </lineage>
</organism>
<evidence type="ECO:0000256" key="7">
    <source>
        <dbReference type="ARBA" id="ARBA00023242"/>
    </source>
</evidence>
<feature type="domain" description="NTF2" evidence="9">
    <location>
        <begin position="340"/>
        <end position="556"/>
    </location>
</feature>
<dbReference type="Pfam" id="PF03943">
    <property type="entry name" value="TAP_C"/>
    <property type="match status" value="1"/>
</dbReference>
<dbReference type="InterPro" id="IPR057125">
    <property type="entry name" value="NXF1/2/3/5-like_LRR"/>
</dbReference>
<dbReference type="InterPro" id="IPR032675">
    <property type="entry name" value="LRR_dom_sf"/>
</dbReference>
<dbReference type="PROSITE" id="PS50177">
    <property type="entry name" value="NTF2_DOMAIN"/>
    <property type="match status" value="1"/>
</dbReference>
<dbReference type="EMBL" id="JANBPT010000291">
    <property type="protein sequence ID" value="KAJ1924123.1"/>
    <property type="molecule type" value="Genomic_DNA"/>
</dbReference>
<accession>A0A9W8A6F5</accession>
<dbReference type="AlphaFoldDB" id="A0A9W8A6F5"/>
<dbReference type="GO" id="GO:0005634">
    <property type="term" value="C:nucleus"/>
    <property type="evidence" value="ECO:0007669"/>
    <property type="project" value="UniProtKB-SubCell"/>
</dbReference>
<comment type="subcellular location">
    <subcellularLocation>
        <location evidence="1">Nucleus</location>
    </subcellularLocation>
</comment>
<dbReference type="InterPro" id="IPR018222">
    <property type="entry name" value="Nuclear_transport_factor_2_euk"/>
</dbReference>
<dbReference type="Proteomes" id="UP001150569">
    <property type="component" value="Unassembled WGS sequence"/>
</dbReference>
<dbReference type="SUPFAM" id="SSF54427">
    <property type="entry name" value="NTF2-like"/>
    <property type="match status" value="1"/>
</dbReference>
<dbReference type="InterPro" id="IPR009060">
    <property type="entry name" value="UBA-like_sf"/>
</dbReference>
<evidence type="ECO:0000259" key="9">
    <source>
        <dbReference type="PROSITE" id="PS50177"/>
    </source>
</evidence>
<evidence type="ECO:0000256" key="2">
    <source>
        <dbReference type="ARBA" id="ARBA00009285"/>
    </source>
</evidence>
<evidence type="ECO:0000259" key="10">
    <source>
        <dbReference type="PROSITE" id="PS51281"/>
    </source>
</evidence>
<evidence type="ECO:0000256" key="6">
    <source>
        <dbReference type="ARBA" id="ARBA00022816"/>
    </source>
</evidence>
<feature type="compositionally biased region" description="Low complexity" evidence="8">
    <location>
        <begin position="14"/>
        <end position="23"/>
    </location>
</feature>
<dbReference type="SUPFAM" id="SSF46934">
    <property type="entry name" value="UBA-like"/>
    <property type="match status" value="1"/>
</dbReference>
<comment type="similarity">
    <text evidence="2">Belongs to the NXF family.</text>
</comment>
<keyword evidence="3" id="KW-0813">Transport</keyword>
<sequence>MGAADTPPVKRFNPYRAPRAPAAAPGPAPPAADSSDVTIRGYKGGTQEELVHFIQARARPPVQVLDSRTYRDSVFLTLAGHSQALAVLKLSGVQFKGRPLTIHPARPSRSSTTASKFPAAAKATPVTSVAAAVKDSVVEQLRALVKERYRPENKLLDLSDLDATTHLRREAMRSGPASKKSNFWPAVLKMARDQLPEIVSISLARNELVALDAVALIGRFFPELRNLSLADNAVATFRDLDYLARSTEPPRKLRELVLTGNPLRENERRRTSDDTLFVRAIANRFPSLRLLDGVPLPDDVVTRSPAAPASAPATAPLAPFPTLPVPVRQSFFDGDASMTLANQFLAAYFERYDTRRPELADWYDPGAIFTLFFNPAPPVNVTHPVPPPVAYLQAFQATSLGRKLTAKATDPASAFHPRVHKAQWTDYLSRSRNLTRLRDTPETAARRLHVGPDAILAALVRFPASIHPLEDGRRFSVYAWPLANLPPSAYPGPGPTPAAADLPPAVMIAVSGEFYQPSDHSLRSFDRTFILAPALPGSRAQAAGCPFSIRNDVLTLRHYAGSEGWDATRYPAPAVAAIPGALSPTQAQAVEQLHQRMGLTPADATQCLQQHAWDIERAAAAVQQMRTAGTCHM</sequence>